<protein>
    <recommendedName>
        <fullName evidence="2">histidine kinase</fullName>
        <ecNumber evidence="2">2.7.13.3</ecNumber>
    </recommendedName>
</protein>
<evidence type="ECO:0000256" key="3">
    <source>
        <dbReference type="ARBA" id="ARBA00022553"/>
    </source>
</evidence>
<dbReference type="InterPro" id="IPR003661">
    <property type="entry name" value="HisK_dim/P_dom"/>
</dbReference>
<keyword evidence="8" id="KW-1185">Reference proteome</keyword>
<dbReference type="SUPFAM" id="SSF47384">
    <property type="entry name" value="Homodimeric domain of signal transducing histidine kinase"/>
    <property type="match status" value="1"/>
</dbReference>
<gene>
    <name evidence="7" type="ORF">H1W37_18535</name>
</gene>
<dbReference type="Gene3D" id="3.30.565.10">
    <property type="entry name" value="Histidine kinase-like ATPase, C-terminal domain"/>
    <property type="match status" value="1"/>
</dbReference>
<dbReference type="InterPro" id="IPR011006">
    <property type="entry name" value="CheY-like_superfamily"/>
</dbReference>
<dbReference type="SMART" id="SM00388">
    <property type="entry name" value="HisKA"/>
    <property type="match status" value="1"/>
</dbReference>
<organism evidence="7 8">
    <name type="scientific">Stappia taiwanensis</name>
    <dbReference type="NCBI Taxonomy" id="992267"/>
    <lineage>
        <taxon>Bacteria</taxon>
        <taxon>Pseudomonadati</taxon>
        <taxon>Pseudomonadota</taxon>
        <taxon>Alphaproteobacteria</taxon>
        <taxon>Hyphomicrobiales</taxon>
        <taxon>Stappiaceae</taxon>
        <taxon>Stappia</taxon>
    </lineage>
</organism>
<dbReference type="PROSITE" id="PS50110">
    <property type="entry name" value="RESPONSE_REGULATORY"/>
    <property type="match status" value="1"/>
</dbReference>
<dbReference type="SMART" id="SM00448">
    <property type="entry name" value="REC"/>
    <property type="match status" value="1"/>
</dbReference>
<dbReference type="Proteomes" id="UP000559404">
    <property type="component" value="Unassembled WGS sequence"/>
</dbReference>
<dbReference type="InterPro" id="IPR036097">
    <property type="entry name" value="HisK_dim/P_sf"/>
</dbReference>
<dbReference type="EC" id="2.7.13.3" evidence="2"/>
<evidence type="ECO:0000259" key="6">
    <source>
        <dbReference type="PROSITE" id="PS50110"/>
    </source>
</evidence>
<dbReference type="SUPFAM" id="SSF55874">
    <property type="entry name" value="ATPase domain of HSP90 chaperone/DNA topoisomerase II/histidine kinase"/>
    <property type="match status" value="1"/>
</dbReference>
<dbReference type="GO" id="GO:0000155">
    <property type="term" value="F:phosphorelay sensor kinase activity"/>
    <property type="evidence" value="ECO:0007669"/>
    <property type="project" value="InterPro"/>
</dbReference>
<sequence length="403" mass="43300">MSQPEDGNMTAQEDNRLTRQGAGGRALLIVDDDTDFAASLAGLLRLEDYRVFQAHDGETALGLIDRQSVSVALVDVRLGTGDGIEVVRALRKKDPDLVCVMITAYASVETAVEALQAGAYDYLMKPFHCEDLLATLNRCFERIQLLKDKALAAARLSQKQRMEAMGQLTSGIAHDFNNILAVQLSNLRLLEERVRHQPELAELVADALAATRSGSDLTTRLLGFGAAPSENIGLVRLDEELPALIRMLERTLGDTLVIRLRMEDGLSPVELLPGRLETSLLNLALNARDAMPAGGTLDFEARNVRLGLDGHQGPTDLVPGDYVVISVADSGEGMSPAVRARALDPLFTTKPPGEGCGLGLPMVDNFVRGSGGRLAIDSAPGRGTRISLYLPRAVQWPSGGANM</sequence>
<dbReference type="PANTHER" id="PTHR43065:SF42">
    <property type="entry name" value="TWO-COMPONENT SENSOR PPRA"/>
    <property type="match status" value="1"/>
</dbReference>
<evidence type="ECO:0000313" key="8">
    <source>
        <dbReference type="Proteomes" id="UP000559404"/>
    </source>
</evidence>
<evidence type="ECO:0000259" key="5">
    <source>
        <dbReference type="PROSITE" id="PS50109"/>
    </source>
</evidence>
<dbReference type="CDD" id="cd00082">
    <property type="entry name" value="HisKA"/>
    <property type="match status" value="1"/>
</dbReference>
<dbReference type="InterPro" id="IPR036890">
    <property type="entry name" value="HATPase_C_sf"/>
</dbReference>
<proteinExistence type="predicted"/>
<feature type="domain" description="Histidine kinase" evidence="5">
    <location>
        <begin position="171"/>
        <end position="394"/>
    </location>
</feature>
<dbReference type="EMBL" id="JACEON010000022">
    <property type="protein sequence ID" value="MBA4613660.1"/>
    <property type="molecule type" value="Genomic_DNA"/>
</dbReference>
<reference evidence="7 8" key="1">
    <citation type="submission" date="2020-07" db="EMBL/GenBank/DDBJ databases">
        <authorList>
            <person name="Li M."/>
        </authorList>
    </citation>
    <scope>NUCLEOTIDE SEQUENCE [LARGE SCALE GENOMIC DNA]</scope>
    <source>
        <strain evidence="7 8">DSM 23284</strain>
    </source>
</reference>
<dbReference type="AlphaFoldDB" id="A0A838Y470"/>
<evidence type="ECO:0000256" key="4">
    <source>
        <dbReference type="PROSITE-ProRule" id="PRU00169"/>
    </source>
</evidence>
<dbReference type="PROSITE" id="PS50109">
    <property type="entry name" value="HIS_KIN"/>
    <property type="match status" value="1"/>
</dbReference>
<evidence type="ECO:0000313" key="7">
    <source>
        <dbReference type="EMBL" id="MBA4613660.1"/>
    </source>
</evidence>
<dbReference type="SUPFAM" id="SSF52172">
    <property type="entry name" value="CheY-like"/>
    <property type="match status" value="1"/>
</dbReference>
<dbReference type="Gene3D" id="3.40.50.2300">
    <property type="match status" value="1"/>
</dbReference>
<dbReference type="InterPro" id="IPR001789">
    <property type="entry name" value="Sig_transdc_resp-reg_receiver"/>
</dbReference>
<accession>A0A838Y470</accession>
<dbReference type="PANTHER" id="PTHR43065">
    <property type="entry name" value="SENSOR HISTIDINE KINASE"/>
    <property type="match status" value="1"/>
</dbReference>
<comment type="caution">
    <text evidence="7">The sequence shown here is derived from an EMBL/GenBank/DDBJ whole genome shotgun (WGS) entry which is preliminary data.</text>
</comment>
<dbReference type="RefSeq" id="WP_181761859.1">
    <property type="nucleotide sequence ID" value="NZ_BMCR01000001.1"/>
</dbReference>
<name>A0A838Y470_9HYPH</name>
<dbReference type="PRINTS" id="PR00344">
    <property type="entry name" value="BCTRLSENSOR"/>
</dbReference>
<dbReference type="InterPro" id="IPR005467">
    <property type="entry name" value="His_kinase_dom"/>
</dbReference>
<reference evidence="7 8" key="2">
    <citation type="submission" date="2020-08" db="EMBL/GenBank/DDBJ databases">
        <title>Stappia taiwanensis sp. nov., isolated from a coastal thermal spring.</title>
        <authorList>
            <person name="Kampfer P."/>
        </authorList>
    </citation>
    <scope>NUCLEOTIDE SEQUENCE [LARGE SCALE GENOMIC DNA]</scope>
    <source>
        <strain evidence="7 8">DSM 23284</strain>
    </source>
</reference>
<dbReference type="InterPro" id="IPR004358">
    <property type="entry name" value="Sig_transdc_His_kin-like_C"/>
</dbReference>
<feature type="modified residue" description="4-aspartylphosphate" evidence="4">
    <location>
        <position position="75"/>
    </location>
</feature>
<dbReference type="SMART" id="SM00387">
    <property type="entry name" value="HATPase_c"/>
    <property type="match status" value="1"/>
</dbReference>
<comment type="catalytic activity">
    <reaction evidence="1">
        <text>ATP + protein L-histidine = ADP + protein N-phospho-L-histidine.</text>
        <dbReference type="EC" id="2.7.13.3"/>
    </reaction>
</comment>
<dbReference type="Pfam" id="PF02518">
    <property type="entry name" value="HATPase_c"/>
    <property type="match status" value="1"/>
</dbReference>
<evidence type="ECO:0000256" key="2">
    <source>
        <dbReference type="ARBA" id="ARBA00012438"/>
    </source>
</evidence>
<evidence type="ECO:0000256" key="1">
    <source>
        <dbReference type="ARBA" id="ARBA00000085"/>
    </source>
</evidence>
<dbReference type="Gene3D" id="1.10.287.130">
    <property type="match status" value="1"/>
</dbReference>
<dbReference type="Pfam" id="PF00072">
    <property type="entry name" value="Response_reg"/>
    <property type="match status" value="1"/>
</dbReference>
<dbReference type="InterPro" id="IPR003594">
    <property type="entry name" value="HATPase_dom"/>
</dbReference>
<feature type="domain" description="Response regulatory" evidence="6">
    <location>
        <begin position="26"/>
        <end position="140"/>
    </location>
</feature>
<keyword evidence="3 4" id="KW-0597">Phosphoprotein</keyword>